<proteinExistence type="predicted"/>
<name>A0ABN8S911_9CNID</name>
<feature type="compositionally biased region" description="Basic and acidic residues" evidence="1">
    <location>
        <begin position="85"/>
        <end position="101"/>
    </location>
</feature>
<keyword evidence="3" id="KW-1185">Reference proteome</keyword>
<dbReference type="EMBL" id="CALNXK010000598">
    <property type="protein sequence ID" value="CAH3188197.1"/>
    <property type="molecule type" value="Genomic_DNA"/>
</dbReference>
<feature type="non-terminal residue" evidence="2">
    <location>
        <position position="1"/>
    </location>
</feature>
<feature type="region of interest" description="Disordered" evidence="1">
    <location>
        <begin position="83"/>
        <end position="110"/>
    </location>
</feature>
<dbReference type="Proteomes" id="UP001159405">
    <property type="component" value="Unassembled WGS sequence"/>
</dbReference>
<accession>A0ABN8S911</accession>
<evidence type="ECO:0000256" key="1">
    <source>
        <dbReference type="SAM" id="MobiDB-lite"/>
    </source>
</evidence>
<organism evidence="2 3">
    <name type="scientific">Porites lobata</name>
    <dbReference type="NCBI Taxonomy" id="104759"/>
    <lineage>
        <taxon>Eukaryota</taxon>
        <taxon>Metazoa</taxon>
        <taxon>Cnidaria</taxon>
        <taxon>Anthozoa</taxon>
        <taxon>Hexacorallia</taxon>
        <taxon>Scleractinia</taxon>
        <taxon>Fungiina</taxon>
        <taxon>Poritidae</taxon>
        <taxon>Porites</taxon>
    </lineage>
</organism>
<evidence type="ECO:0000313" key="3">
    <source>
        <dbReference type="Proteomes" id="UP001159405"/>
    </source>
</evidence>
<evidence type="ECO:0000313" key="2">
    <source>
        <dbReference type="EMBL" id="CAH3188197.1"/>
    </source>
</evidence>
<protein>
    <submittedName>
        <fullName evidence="2">Uncharacterized protein</fullName>
    </submittedName>
</protein>
<reference evidence="2 3" key="1">
    <citation type="submission" date="2022-05" db="EMBL/GenBank/DDBJ databases">
        <authorList>
            <consortium name="Genoscope - CEA"/>
            <person name="William W."/>
        </authorList>
    </citation>
    <scope>NUCLEOTIDE SEQUENCE [LARGE SCALE GENOMIC DNA]</scope>
</reference>
<sequence>NRIIIPTSLQRKNTKEHTLIIGDHVLMKRKKTNKWSTAFEPALYIVTWVDGSSIAPLRITDGRDVYQDASPFKLANALLENDPTQEIRDQGTESDHADWRQDIFINTGNR</sequence>
<gene>
    <name evidence="2" type="ORF">PLOB_00039177</name>
</gene>
<comment type="caution">
    <text evidence="2">The sequence shown here is derived from an EMBL/GenBank/DDBJ whole genome shotgun (WGS) entry which is preliminary data.</text>
</comment>
<feature type="non-terminal residue" evidence="2">
    <location>
        <position position="110"/>
    </location>
</feature>